<organism evidence="10 12">
    <name type="scientific">Pyrodictium delaneyi</name>
    <dbReference type="NCBI Taxonomy" id="1273541"/>
    <lineage>
        <taxon>Archaea</taxon>
        <taxon>Thermoproteota</taxon>
        <taxon>Thermoprotei</taxon>
        <taxon>Desulfurococcales</taxon>
        <taxon>Pyrodictiaceae</taxon>
        <taxon>Pyrodictium</taxon>
    </lineage>
</organism>
<keyword evidence="4" id="KW-0963">Cytoplasm</keyword>
<comment type="catalytic activity">
    <reaction evidence="4">
        <text>L-proline + NAD(+) = (S)-1-pyrroline-5-carboxylate + NADH + 2 H(+)</text>
        <dbReference type="Rhea" id="RHEA:14105"/>
        <dbReference type="ChEBI" id="CHEBI:15378"/>
        <dbReference type="ChEBI" id="CHEBI:17388"/>
        <dbReference type="ChEBI" id="CHEBI:57540"/>
        <dbReference type="ChEBI" id="CHEBI:57945"/>
        <dbReference type="ChEBI" id="CHEBI:60039"/>
        <dbReference type="EC" id="1.5.1.2"/>
    </reaction>
</comment>
<gene>
    <name evidence="4" type="primary">proC</name>
    <name evidence="11" type="ORF">Pdsh_07285</name>
    <name evidence="10" type="ORF">Pyrde_0147</name>
</gene>
<dbReference type="InterPro" id="IPR000304">
    <property type="entry name" value="Pyrroline-COOH_reductase"/>
</dbReference>
<evidence type="ECO:0000259" key="8">
    <source>
        <dbReference type="Pfam" id="PF03807"/>
    </source>
</evidence>
<keyword evidence="13" id="KW-1185">Reference proteome</keyword>
<dbReference type="Pfam" id="PF14748">
    <property type="entry name" value="P5CR_dimer"/>
    <property type="match status" value="1"/>
</dbReference>
<evidence type="ECO:0000259" key="9">
    <source>
        <dbReference type="Pfam" id="PF14748"/>
    </source>
</evidence>
<dbReference type="InterPro" id="IPR028939">
    <property type="entry name" value="P5C_Rdtase_cat_N"/>
</dbReference>
<reference evidence="10 12" key="1">
    <citation type="submission" date="2015-10" db="EMBL/GenBank/DDBJ databases">
        <title>Complete genome sequence of hyperthermophilic archaeon Pyrodictium delaneyi Su06.</title>
        <authorList>
            <person name="Jung J.-H."/>
            <person name="Lin J."/>
            <person name="Holden J.F."/>
            <person name="Park C.-S."/>
        </authorList>
    </citation>
    <scope>NUCLEOTIDE SEQUENCE [LARGE SCALE GENOMIC DNA]</scope>
    <source>
        <strain evidence="10 12">Su06</strain>
    </source>
</reference>
<dbReference type="PANTHER" id="PTHR11645">
    <property type="entry name" value="PYRROLINE-5-CARBOXYLATE REDUCTASE"/>
    <property type="match status" value="1"/>
</dbReference>
<evidence type="ECO:0000256" key="4">
    <source>
        <dbReference type="HAMAP-Rule" id="MF_01925"/>
    </source>
</evidence>
<keyword evidence="4" id="KW-0028">Amino-acid biosynthesis</keyword>
<dbReference type="Gene3D" id="1.10.3730.10">
    <property type="entry name" value="ProC C-terminal domain-like"/>
    <property type="match status" value="1"/>
</dbReference>
<evidence type="ECO:0000256" key="2">
    <source>
        <dbReference type="ARBA" id="ARBA00022857"/>
    </source>
</evidence>
<feature type="coiled-coil region" evidence="7">
    <location>
        <begin position="262"/>
        <end position="289"/>
    </location>
</feature>
<dbReference type="GeneID" id="26098473"/>
<dbReference type="RefSeq" id="WP_082419369.1">
    <property type="nucleotide sequence ID" value="NZ_CP013011.1"/>
</dbReference>
<comment type="catalytic activity">
    <reaction evidence="4">
        <text>L-proline + NADP(+) = (S)-1-pyrroline-5-carboxylate + NADPH + 2 H(+)</text>
        <dbReference type="Rhea" id="RHEA:14109"/>
        <dbReference type="ChEBI" id="CHEBI:15378"/>
        <dbReference type="ChEBI" id="CHEBI:17388"/>
        <dbReference type="ChEBI" id="CHEBI:57783"/>
        <dbReference type="ChEBI" id="CHEBI:58349"/>
        <dbReference type="ChEBI" id="CHEBI:60039"/>
        <dbReference type="EC" id="1.5.1.2"/>
    </reaction>
</comment>
<dbReference type="NCBIfam" id="TIGR00112">
    <property type="entry name" value="proC"/>
    <property type="match status" value="1"/>
</dbReference>
<reference evidence="11 13" key="2">
    <citation type="submission" date="2017-05" db="EMBL/GenBank/DDBJ databases">
        <title>The draft genome of the hyperthermophilic archaeon 'Pyrodictium delaneyi strain Hulk', an iron and nitrate reducer, reveals the capacity for sulfate reduction.</title>
        <authorList>
            <person name="Demey L.M."/>
            <person name="Miller C."/>
            <person name="Manzella M."/>
            <person name="Reguera G."/>
            <person name="Kashefi K."/>
        </authorList>
    </citation>
    <scope>NUCLEOTIDE SEQUENCE [LARGE SCALE GENOMIC DNA]</scope>
    <source>
        <strain evidence="11 13">Hulk</strain>
    </source>
</reference>
<comment type="function">
    <text evidence="4">Catalyzes the reduction of 1-pyrroline-5-carboxylate (PCA) to L-proline.</text>
</comment>
<evidence type="ECO:0000256" key="7">
    <source>
        <dbReference type="SAM" id="Coils"/>
    </source>
</evidence>
<name>A0A0P0N1P7_9CREN</name>
<dbReference type="EMBL" id="NCQP01000006">
    <property type="protein sequence ID" value="OWJ54282.1"/>
    <property type="molecule type" value="Genomic_DNA"/>
</dbReference>
<dbReference type="UniPathway" id="UPA00098">
    <property type="reaction ID" value="UER00361"/>
</dbReference>
<feature type="domain" description="Pyrroline-5-carboxylate reductase catalytic N-terminal" evidence="8">
    <location>
        <begin position="26"/>
        <end position="115"/>
    </location>
</feature>
<sequence>MFISRRGFAVTITGAEGCEFRLSNLTVAVLGAGKIGSIMARSFSDCGVHVIATARRKERIERLRMQGFEATSDNVHAVKKASVVFISVKPYQYPALARQIGSHVAGKPVVSVMAGIPLRLLRKTLPGAEVYRAMPNLNAAVKRSVTGLVVPKNAQYREIIKSLLSCMGSVYELPEQLIDAWTAVAGSGPAIIAEFIDSMILAALAVGIPRDLAYDAVLESIIGTAEYLRTRPVHPAQLRDEVTTPGGTTIMALKVIEGKGMKSALIDAVERATARARKLAKEIEESIEEQYENTNSSSV</sequence>
<dbReference type="EMBL" id="CP013011">
    <property type="protein sequence ID" value="ALL00197.1"/>
    <property type="molecule type" value="Genomic_DNA"/>
</dbReference>
<dbReference type="KEGG" id="pdl:Pyrde_0147"/>
<comment type="subcellular location">
    <subcellularLocation>
        <location evidence="4">Cytoplasm</location>
    </subcellularLocation>
</comment>
<evidence type="ECO:0000256" key="3">
    <source>
        <dbReference type="ARBA" id="ARBA00023002"/>
    </source>
</evidence>
<proteinExistence type="inferred from homology"/>
<dbReference type="GO" id="GO:0005737">
    <property type="term" value="C:cytoplasm"/>
    <property type="evidence" value="ECO:0007669"/>
    <property type="project" value="UniProtKB-SubCell"/>
</dbReference>
<evidence type="ECO:0000313" key="13">
    <source>
        <dbReference type="Proteomes" id="UP000196694"/>
    </source>
</evidence>
<dbReference type="FunFam" id="1.10.3730.10:FF:000001">
    <property type="entry name" value="Pyrroline-5-carboxylate reductase"/>
    <property type="match status" value="1"/>
</dbReference>
<keyword evidence="4" id="KW-0641">Proline biosynthesis</keyword>
<dbReference type="HAMAP" id="MF_01925">
    <property type="entry name" value="P5C_reductase"/>
    <property type="match status" value="1"/>
</dbReference>
<dbReference type="AlphaFoldDB" id="A0A0P0N1P7"/>
<dbReference type="Gene3D" id="3.40.50.720">
    <property type="entry name" value="NAD(P)-binding Rossmann-like Domain"/>
    <property type="match status" value="1"/>
</dbReference>
<dbReference type="Pfam" id="PF03807">
    <property type="entry name" value="F420_oxidored"/>
    <property type="match status" value="1"/>
</dbReference>
<dbReference type="STRING" id="1273541.Pyrde_0147"/>
<dbReference type="GO" id="GO:0055129">
    <property type="term" value="P:L-proline biosynthetic process"/>
    <property type="evidence" value="ECO:0007669"/>
    <property type="project" value="UniProtKB-UniRule"/>
</dbReference>
<dbReference type="Proteomes" id="UP000196694">
    <property type="component" value="Unassembled WGS sequence"/>
</dbReference>
<feature type="domain" description="Pyrroline-5-carboxylate reductase dimerisation" evidence="9">
    <location>
        <begin position="175"/>
        <end position="279"/>
    </location>
</feature>
<evidence type="ECO:0000313" key="12">
    <source>
        <dbReference type="Proteomes" id="UP000058613"/>
    </source>
</evidence>
<evidence type="ECO:0000313" key="11">
    <source>
        <dbReference type="EMBL" id="OWJ54282.1"/>
    </source>
</evidence>
<dbReference type="EC" id="1.5.1.2" evidence="4 5"/>
<accession>A0A0P0N1P7</accession>
<evidence type="ECO:0000256" key="1">
    <source>
        <dbReference type="ARBA" id="ARBA00005525"/>
    </source>
</evidence>
<dbReference type="PIRSF" id="PIRSF000193">
    <property type="entry name" value="Pyrrol-5-carb_rd"/>
    <property type="match status" value="1"/>
</dbReference>
<dbReference type="InterPro" id="IPR008927">
    <property type="entry name" value="6-PGluconate_DH-like_C_sf"/>
</dbReference>
<dbReference type="PANTHER" id="PTHR11645:SF0">
    <property type="entry name" value="PYRROLINE-5-CARBOXYLATE REDUCTASE 3"/>
    <property type="match status" value="1"/>
</dbReference>
<keyword evidence="3 4" id="KW-0560">Oxidoreductase</keyword>
<evidence type="ECO:0000256" key="5">
    <source>
        <dbReference type="NCBIfam" id="TIGR00112"/>
    </source>
</evidence>
<dbReference type="SUPFAM" id="SSF48179">
    <property type="entry name" value="6-phosphogluconate dehydrogenase C-terminal domain-like"/>
    <property type="match status" value="1"/>
</dbReference>
<evidence type="ECO:0000313" key="10">
    <source>
        <dbReference type="EMBL" id="ALL00197.1"/>
    </source>
</evidence>
<dbReference type="InterPro" id="IPR029036">
    <property type="entry name" value="P5CR_dimer"/>
</dbReference>
<dbReference type="GO" id="GO:0004735">
    <property type="term" value="F:pyrroline-5-carboxylate reductase activity"/>
    <property type="evidence" value="ECO:0007669"/>
    <property type="project" value="UniProtKB-UniRule"/>
</dbReference>
<dbReference type="SUPFAM" id="SSF51735">
    <property type="entry name" value="NAD(P)-binding Rossmann-fold domains"/>
    <property type="match status" value="1"/>
</dbReference>
<keyword evidence="7" id="KW-0175">Coiled coil</keyword>
<protein>
    <recommendedName>
        <fullName evidence="4 5">Pyrroline-5-carboxylate reductase</fullName>
        <shortName evidence="4">P5C reductase</shortName>
        <shortName evidence="4">P5CR</shortName>
        <ecNumber evidence="4 5">1.5.1.2</ecNumber>
    </recommendedName>
    <alternativeName>
        <fullName evidence="4">PCA reductase</fullName>
    </alternativeName>
</protein>
<evidence type="ECO:0000256" key="6">
    <source>
        <dbReference type="PIRSR" id="PIRSR000193-1"/>
    </source>
</evidence>
<dbReference type="Proteomes" id="UP000058613">
    <property type="component" value="Chromosome"/>
</dbReference>
<comment type="pathway">
    <text evidence="4">Amino-acid biosynthesis; L-proline biosynthesis; L-proline from L-glutamate 5-semialdehyde: step 1/1.</text>
</comment>
<dbReference type="InterPro" id="IPR036291">
    <property type="entry name" value="NAD(P)-bd_dom_sf"/>
</dbReference>
<keyword evidence="2 4" id="KW-0521">NADP</keyword>
<comment type="similarity">
    <text evidence="1 4">Belongs to the pyrroline-5-carboxylate reductase family.</text>
</comment>
<feature type="binding site" evidence="6">
    <location>
        <position position="74"/>
    </location>
    <ligand>
        <name>NADPH</name>
        <dbReference type="ChEBI" id="CHEBI:57783"/>
    </ligand>
</feature>